<protein>
    <submittedName>
        <fullName evidence="1">Uncharacterized protein</fullName>
    </submittedName>
</protein>
<evidence type="ECO:0000313" key="1">
    <source>
        <dbReference type="EMBL" id="DAE15938.1"/>
    </source>
</evidence>
<organism evidence="1">
    <name type="scientific">Siphoviridae sp. ctfR912</name>
    <dbReference type="NCBI Taxonomy" id="2825596"/>
    <lineage>
        <taxon>Viruses</taxon>
        <taxon>Duplodnaviria</taxon>
        <taxon>Heunggongvirae</taxon>
        <taxon>Uroviricota</taxon>
        <taxon>Caudoviricetes</taxon>
    </lineage>
</organism>
<reference evidence="1" key="1">
    <citation type="journal article" date="2021" name="Proc. Natl. Acad. Sci. U.S.A.">
        <title>A Catalog of Tens of Thousands of Viruses from Human Metagenomes Reveals Hidden Associations with Chronic Diseases.</title>
        <authorList>
            <person name="Tisza M.J."/>
            <person name="Buck C.B."/>
        </authorList>
    </citation>
    <scope>NUCLEOTIDE SEQUENCE</scope>
    <source>
        <strain evidence="1">CtfR912</strain>
    </source>
</reference>
<proteinExistence type="predicted"/>
<sequence>MFVIKHNGMYFTGFKYYLSMEGYLDKQHPKTTLEFCKNQHQAMEFTSYEKAHEFKHKNNVLGTVTLIQATPKPFEPIKLDASLMFVEVNGYNTQLLIARDEIEKMIGTSSNNFYHMQKDILKVKVNTLNMFLRNPYKLFPSTRKKITDNLKAYFEGVKMA</sequence>
<accession>A0A8S5QAJ1</accession>
<dbReference type="EMBL" id="BK015614">
    <property type="protein sequence ID" value="DAE15938.1"/>
    <property type="molecule type" value="Genomic_DNA"/>
</dbReference>
<name>A0A8S5QAJ1_9CAUD</name>